<comment type="caution">
    <text evidence="2">The sequence shown here is derived from an EMBL/GenBank/DDBJ whole genome shotgun (WGS) entry which is preliminary data.</text>
</comment>
<proteinExistence type="predicted"/>
<dbReference type="OrthoDB" id="424974at2759"/>
<gene>
    <name evidence="2" type="ORF">H5410_047036</name>
</gene>
<feature type="compositionally biased region" description="Basic and acidic residues" evidence="1">
    <location>
        <begin position="64"/>
        <end position="86"/>
    </location>
</feature>
<accession>A0A9J5XG22</accession>
<evidence type="ECO:0008006" key="4">
    <source>
        <dbReference type="Google" id="ProtNLM"/>
    </source>
</evidence>
<protein>
    <recommendedName>
        <fullName evidence="4">DUF4283 domain-containing protein</fullName>
    </recommendedName>
</protein>
<feature type="region of interest" description="Disordered" evidence="1">
    <location>
        <begin position="56"/>
        <end position="108"/>
    </location>
</feature>
<name>A0A9J5XG22_SOLCO</name>
<keyword evidence="3" id="KW-1185">Reference proteome</keyword>
<reference evidence="2 3" key="1">
    <citation type="submission" date="2020-09" db="EMBL/GenBank/DDBJ databases">
        <title>De no assembly of potato wild relative species, Solanum commersonii.</title>
        <authorList>
            <person name="Cho K."/>
        </authorList>
    </citation>
    <scope>NUCLEOTIDE SEQUENCE [LARGE SCALE GENOMIC DNA]</scope>
    <source>
        <strain evidence="2">LZ3.2</strain>
        <tissue evidence="2">Leaf</tissue>
    </source>
</reference>
<sequence length="108" mass="12575">MWNLEFKPEEETPIVPSWITLPKLPWHCYYTLTPILSPIGKALYLDSASMQKLGGHFVGTCPMKTRDKEFKQRKEMEASKKGHDKQQSTGTKNNQPHEEEERTRQTTK</sequence>
<dbReference type="EMBL" id="JACXVP010000009">
    <property type="protein sequence ID" value="KAG5586602.1"/>
    <property type="molecule type" value="Genomic_DNA"/>
</dbReference>
<organism evidence="2 3">
    <name type="scientific">Solanum commersonii</name>
    <name type="common">Commerson's wild potato</name>
    <name type="synonym">Commerson's nightshade</name>
    <dbReference type="NCBI Taxonomy" id="4109"/>
    <lineage>
        <taxon>Eukaryota</taxon>
        <taxon>Viridiplantae</taxon>
        <taxon>Streptophyta</taxon>
        <taxon>Embryophyta</taxon>
        <taxon>Tracheophyta</taxon>
        <taxon>Spermatophyta</taxon>
        <taxon>Magnoliopsida</taxon>
        <taxon>eudicotyledons</taxon>
        <taxon>Gunneridae</taxon>
        <taxon>Pentapetalae</taxon>
        <taxon>asterids</taxon>
        <taxon>lamiids</taxon>
        <taxon>Solanales</taxon>
        <taxon>Solanaceae</taxon>
        <taxon>Solanoideae</taxon>
        <taxon>Solaneae</taxon>
        <taxon>Solanum</taxon>
    </lineage>
</organism>
<evidence type="ECO:0000313" key="3">
    <source>
        <dbReference type="Proteomes" id="UP000824120"/>
    </source>
</evidence>
<evidence type="ECO:0000256" key="1">
    <source>
        <dbReference type="SAM" id="MobiDB-lite"/>
    </source>
</evidence>
<dbReference type="Proteomes" id="UP000824120">
    <property type="component" value="Chromosome 9"/>
</dbReference>
<evidence type="ECO:0000313" key="2">
    <source>
        <dbReference type="EMBL" id="KAG5586602.1"/>
    </source>
</evidence>
<feature type="compositionally biased region" description="Basic and acidic residues" evidence="1">
    <location>
        <begin position="95"/>
        <end position="108"/>
    </location>
</feature>
<dbReference type="AlphaFoldDB" id="A0A9J5XG22"/>